<accession>A0A5B7I852</accession>
<organism evidence="1 2">
    <name type="scientific">Portunus trituberculatus</name>
    <name type="common">Swimming crab</name>
    <name type="synonym">Neptunus trituberculatus</name>
    <dbReference type="NCBI Taxonomy" id="210409"/>
    <lineage>
        <taxon>Eukaryota</taxon>
        <taxon>Metazoa</taxon>
        <taxon>Ecdysozoa</taxon>
        <taxon>Arthropoda</taxon>
        <taxon>Crustacea</taxon>
        <taxon>Multicrustacea</taxon>
        <taxon>Malacostraca</taxon>
        <taxon>Eumalacostraca</taxon>
        <taxon>Eucarida</taxon>
        <taxon>Decapoda</taxon>
        <taxon>Pleocyemata</taxon>
        <taxon>Brachyura</taxon>
        <taxon>Eubrachyura</taxon>
        <taxon>Portunoidea</taxon>
        <taxon>Portunidae</taxon>
        <taxon>Portuninae</taxon>
        <taxon>Portunus</taxon>
    </lineage>
</organism>
<gene>
    <name evidence="1" type="ORF">E2C01_072551</name>
</gene>
<proteinExistence type="predicted"/>
<comment type="caution">
    <text evidence="1">The sequence shown here is derived from an EMBL/GenBank/DDBJ whole genome shotgun (WGS) entry which is preliminary data.</text>
</comment>
<keyword evidence="2" id="KW-1185">Reference proteome</keyword>
<dbReference type="EMBL" id="VSRR010047534">
    <property type="protein sequence ID" value="MPC78076.1"/>
    <property type="molecule type" value="Genomic_DNA"/>
</dbReference>
<evidence type="ECO:0000313" key="1">
    <source>
        <dbReference type="EMBL" id="MPC78076.1"/>
    </source>
</evidence>
<name>A0A5B7I852_PORTR</name>
<sequence length="144" mass="15942">MEPSSAAKTLHLSLGVWLGRRWGGCLCSWRGYFAQCRQRCRHRGRPQVSSVPEAYAATAVEPNGVLPVKERLHYQARAIPRIGDLVLHPHAGAGGQGWELSRCTVGHQDVASLSQLHLSLVKRSSPVPVYLEMLSGFWHPITQL</sequence>
<evidence type="ECO:0000313" key="2">
    <source>
        <dbReference type="Proteomes" id="UP000324222"/>
    </source>
</evidence>
<dbReference type="Proteomes" id="UP000324222">
    <property type="component" value="Unassembled WGS sequence"/>
</dbReference>
<protein>
    <submittedName>
        <fullName evidence="1">Uncharacterized protein</fullName>
    </submittedName>
</protein>
<reference evidence="1 2" key="1">
    <citation type="submission" date="2019-05" db="EMBL/GenBank/DDBJ databases">
        <title>Another draft genome of Portunus trituberculatus and its Hox gene families provides insights of decapod evolution.</title>
        <authorList>
            <person name="Jeong J.-H."/>
            <person name="Song I."/>
            <person name="Kim S."/>
            <person name="Choi T."/>
            <person name="Kim D."/>
            <person name="Ryu S."/>
            <person name="Kim W."/>
        </authorList>
    </citation>
    <scope>NUCLEOTIDE SEQUENCE [LARGE SCALE GENOMIC DNA]</scope>
    <source>
        <tissue evidence="1">Muscle</tissue>
    </source>
</reference>
<dbReference type="AlphaFoldDB" id="A0A5B7I852"/>